<evidence type="ECO:0000313" key="2">
    <source>
        <dbReference type="Proteomes" id="UP000510878"/>
    </source>
</evidence>
<reference evidence="1 2" key="1">
    <citation type="submission" date="2020-05" db="EMBL/GenBank/DDBJ databases">
        <title>Infection kinetics and phylogenetic analysis of vB_EcoD_SU57, a virulent T1-like Drexlerviridae coliphage.</title>
        <authorList>
            <person name="Koonjan S."/>
            <person name="Seijsing F."/>
            <person name="Cooper C.J."/>
            <person name="Nilsson A.S."/>
        </authorList>
    </citation>
    <scope>NUCLEOTIDE SEQUENCE [LARGE SCALE GENOMIC DNA]</scope>
</reference>
<gene>
    <name evidence="1" type="primary">SU57_0002</name>
</gene>
<proteinExistence type="predicted"/>
<dbReference type="Proteomes" id="UP000510878">
    <property type="component" value="Segment"/>
</dbReference>
<evidence type="ECO:0000313" key="1">
    <source>
        <dbReference type="EMBL" id="QLF85048.1"/>
    </source>
</evidence>
<name>A0A7D5FTY3_9CAUD</name>
<organism evidence="1 2">
    <name type="scientific">Escherichia phage vB_EcoD_SU57</name>
    <dbReference type="NCBI Taxonomy" id="2743969"/>
    <lineage>
        <taxon>Viruses</taxon>
        <taxon>Duplodnaviria</taxon>
        <taxon>Heunggongvirae</taxon>
        <taxon>Uroviricota</taxon>
        <taxon>Caudoviricetes</taxon>
        <taxon>Drexlerviridae</taxon>
        <taxon>Braunvirinae</taxon>
        <taxon>Veterinaerplatzvirus</taxon>
        <taxon>Veterinaerplatzvirus SU57</taxon>
    </lineage>
</organism>
<accession>A0A7D5FTY3</accession>
<sequence>MFDFNEDKLTDEQIMSIAKQDGIPPLRIAINANGYRHVQHLWGQPDASGVYIDEELGVLIKLIRKMARNGRGVVGVKSVHEGARKIKPFVGRFDVMRIIKDELIPALDKMNLTCLIGDKIYVHPAIIDEYWQPNFKTYEGEHASRLPYHLRYSEEEVEVAIEFYRKAKSLLNGK</sequence>
<keyword evidence="2" id="KW-1185">Reference proteome</keyword>
<dbReference type="EMBL" id="MT511058">
    <property type="protein sequence ID" value="QLF85048.1"/>
    <property type="molecule type" value="Genomic_DNA"/>
</dbReference>
<protein>
    <submittedName>
        <fullName evidence="1">Uncharacterized protein</fullName>
    </submittedName>
</protein>